<organism evidence="2 3">
    <name type="scientific">Paenibacillus radicis</name>
    <name type="common">ex Gao et al. 2016</name>
    <dbReference type="NCBI Taxonomy" id="1737354"/>
    <lineage>
        <taxon>Bacteria</taxon>
        <taxon>Bacillati</taxon>
        <taxon>Bacillota</taxon>
        <taxon>Bacilli</taxon>
        <taxon>Bacillales</taxon>
        <taxon>Paenibacillaceae</taxon>
        <taxon>Paenibacillus</taxon>
    </lineage>
</organism>
<dbReference type="GO" id="GO:0003824">
    <property type="term" value="F:catalytic activity"/>
    <property type="evidence" value="ECO:0007669"/>
    <property type="project" value="InterPro"/>
</dbReference>
<dbReference type="AlphaFoldDB" id="A0A917HHA4"/>
<evidence type="ECO:0000313" key="2">
    <source>
        <dbReference type="EMBL" id="GGG79243.1"/>
    </source>
</evidence>
<gene>
    <name evidence="2" type="ORF">GCM10010918_40360</name>
</gene>
<dbReference type="Proteomes" id="UP000600247">
    <property type="component" value="Unassembled WGS sequence"/>
</dbReference>
<evidence type="ECO:0000259" key="1">
    <source>
        <dbReference type="Pfam" id="PF04961"/>
    </source>
</evidence>
<feature type="domain" description="Cyclodeaminase/cyclohydrolase" evidence="1">
    <location>
        <begin position="9"/>
        <end position="188"/>
    </location>
</feature>
<comment type="caution">
    <text evidence="2">The sequence shown here is derived from an EMBL/GenBank/DDBJ whole genome shotgun (WGS) entry which is preliminary data.</text>
</comment>
<evidence type="ECO:0000313" key="3">
    <source>
        <dbReference type="Proteomes" id="UP000600247"/>
    </source>
</evidence>
<dbReference type="InterPro" id="IPR007044">
    <property type="entry name" value="Cyclodeamin/CycHdrlase"/>
</dbReference>
<dbReference type="InterPro" id="IPR036178">
    <property type="entry name" value="Formintransfe-cycloase-like_sf"/>
</dbReference>
<accession>A0A917HHA4</accession>
<dbReference type="SUPFAM" id="SSF101262">
    <property type="entry name" value="Methenyltetrahydrofolate cyclohydrolase-like"/>
    <property type="match status" value="1"/>
</dbReference>
<dbReference type="Gene3D" id="1.20.120.680">
    <property type="entry name" value="Formiminotetrahydrofolate cyclodeaminase monomer, up-and-down helical bundle"/>
    <property type="match status" value="1"/>
</dbReference>
<dbReference type="EMBL" id="BMHY01000008">
    <property type="protein sequence ID" value="GGG79243.1"/>
    <property type="molecule type" value="Genomic_DNA"/>
</dbReference>
<sequence length="212" mass="22550">MTPINWDYSIRDFVQQSSSSSPTPGGGSVAALAAALGAAMTSMVCNLTQGEKYADFQPLVTDALAKMQHFTGQCEALLAADIASFDTYMHAVKLPAGTDEEKTLRKQAIQLAAIRAIDVPLELMKACKNGLESTESIANAANKNVISDLGIGAIMMKAAAESALLTVQINLNSLKDAELSSQYSDKANRLMEAISTLHVQTLKTVQTRIAIN</sequence>
<name>A0A917HHA4_9BACL</name>
<proteinExistence type="predicted"/>
<keyword evidence="3" id="KW-1185">Reference proteome</keyword>
<reference evidence="2 3" key="1">
    <citation type="journal article" date="2014" name="Int. J. Syst. Evol. Microbiol.">
        <title>Complete genome sequence of Corynebacterium casei LMG S-19264T (=DSM 44701T), isolated from a smear-ripened cheese.</title>
        <authorList>
            <consortium name="US DOE Joint Genome Institute (JGI-PGF)"/>
            <person name="Walter F."/>
            <person name="Albersmeier A."/>
            <person name="Kalinowski J."/>
            <person name="Ruckert C."/>
        </authorList>
    </citation>
    <scope>NUCLEOTIDE SEQUENCE [LARGE SCALE GENOMIC DNA]</scope>
    <source>
        <strain evidence="2 3">CGMCC 1.15286</strain>
    </source>
</reference>
<protein>
    <submittedName>
        <fullName evidence="2">Sugar ABC transporter substrate-binding protein</fullName>
    </submittedName>
</protein>
<dbReference type="Pfam" id="PF04961">
    <property type="entry name" value="FTCD_C"/>
    <property type="match status" value="1"/>
</dbReference>
<dbReference type="RefSeq" id="WP_188890987.1">
    <property type="nucleotide sequence ID" value="NZ_BMHY01000008.1"/>
</dbReference>